<dbReference type="AlphaFoldDB" id="A0A3Q3XQY9"/>
<evidence type="ECO:0000256" key="5">
    <source>
        <dbReference type="ARBA" id="ARBA00023136"/>
    </source>
</evidence>
<feature type="compositionally biased region" description="Low complexity" evidence="6">
    <location>
        <begin position="16"/>
        <end position="26"/>
    </location>
</feature>
<dbReference type="STRING" id="94237.ENSMMOP00000027916"/>
<organism evidence="7 8">
    <name type="scientific">Mola mola</name>
    <name type="common">Ocean sunfish</name>
    <name type="synonym">Tetraodon mola</name>
    <dbReference type="NCBI Taxonomy" id="94237"/>
    <lineage>
        <taxon>Eukaryota</taxon>
        <taxon>Metazoa</taxon>
        <taxon>Chordata</taxon>
        <taxon>Craniata</taxon>
        <taxon>Vertebrata</taxon>
        <taxon>Euteleostomi</taxon>
        <taxon>Actinopterygii</taxon>
        <taxon>Neopterygii</taxon>
        <taxon>Teleostei</taxon>
        <taxon>Neoteleostei</taxon>
        <taxon>Acanthomorphata</taxon>
        <taxon>Eupercaria</taxon>
        <taxon>Tetraodontiformes</taxon>
        <taxon>Molidae</taxon>
        <taxon>Mola</taxon>
    </lineage>
</organism>
<name>A0A3Q3XQY9_MOLML</name>
<sequence>MCDDKVIMVTTETHQSQDLLVPPQDQDQMDQQEENQASPSSTLAGFIPETMSQGPVNAITVLTLLDKLVNMLDTVQENQNKMEVHQVEMEGVVRGIQADMTKLSKSHSHTSNTVSKLLDKSRKLSVTMKEVRDKMEHQGVKVKRLEANHAHLISQNNFKVLIFQEENEIPASVFVKDPPPFPRDEILEECEELAPGVVDGNHSQEGGLQTIDLSSDEDVGLEAELEEEEVWPHDLENMEKSRAEKLKRSSLKKVDSLKKAFSRQNIEKKMTKIGTKIVSQEQREKIKQKTSSLKVSPLKFSIRKKASVDGGTSGQIGESVVTEADVKLFPLGSTDQEVPFTEVHAQLAPAEQVEREDEEVKREIKEEEGERGAEEASGMEMDQLMISEGVSQEYALSSTLHYEEKGEEMGAEEDKQDGF</sequence>
<dbReference type="Proteomes" id="UP000261620">
    <property type="component" value="Unplaced"/>
</dbReference>
<comment type="subcellular location">
    <subcellularLocation>
        <location evidence="2">Cytoplasm</location>
    </subcellularLocation>
    <subcellularLocation>
        <location evidence="1">Membrane</location>
        <location evidence="1">Caveola</location>
    </subcellularLocation>
</comment>
<feature type="region of interest" description="Disordered" evidence="6">
    <location>
        <begin position="13"/>
        <end position="48"/>
    </location>
</feature>
<dbReference type="OMA" id="ESHQNQD"/>
<evidence type="ECO:0000256" key="3">
    <source>
        <dbReference type="ARBA" id="ARBA00008836"/>
    </source>
</evidence>
<keyword evidence="4" id="KW-0963">Cytoplasm</keyword>
<dbReference type="Ensembl" id="ENSMMOT00000028391.1">
    <property type="protein sequence ID" value="ENSMMOP00000027916.1"/>
    <property type="gene ID" value="ENSMMOG00000021106.1"/>
</dbReference>
<keyword evidence="8" id="KW-1185">Reference proteome</keyword>
<evidence type="ECO:0000256" key="2">
    <source>
        <dbReference type="ARBA" id="ARBA00004496"/>
    </source>
</evidence>
<evidence type="ECO:0000256" key="6">
    <source>
        <dbReference type="SAM" id="MobiDB-lite"/>
    </source>
</evidence>
<accession>A0A3Q3XQY9</accession>
<proteinExistence type="inferred from homology"/>
<evidence type="ECO:0000256" key="4">
    <source>
        <dbReference type="ARBA" id="ARBA00022490"/>
    </source>
</evidence>
<dbReference type="GO" id="GO:0005737">
    <property type="term" value="C:cytoplasm"/>
    <property type="evidence" value="ECO:0007669"/>
    <property type="project" value="UniProtKB-SubCell"/>
</dbReference>
<keyword evidence="5" id="KW-0472">Membrane</keyword>
<reference evidence="7" key="2">
    <citation type="submission" date="2025-09" db="UniProtKB">
        <authorList>
            <consortium name="Ensembl"/>
        </authorList>
    </citation>
    <scope>IDENTIFICATION</scope>
</reference>
<evidence type="ECO:0000313" key="8">
    <source>
        <dbReference type="Proteomes" id="UP000261620"/>
    </source>
</evidence>
<feature type="region of interest" description="Disordered" evidence="6">
    <location>
        <begin position="346"/>
        <end position="379"/>
    </location>
</feature>
<dbReference type="InterPro" id="IPR026752">
    <property type="entry name" value="Cavin_fam"/>
</dbReference>
<dbReference type="GO" id="GO:0005901">
    <property type="term" value="C:caveola"/>
    <property type="evidence" value="ECO:0007669"/>
    <property type="project" value="UniProtKB-SubCell"/>
</dbReference>
<protein>
    <submittedName>
        <fullName evidence="7">Uncharacterized protein</fullName>
    </submittedName>
</protein>
<dbReference type="GO" id="GO:0005080">
    <property type="term" value="F:protein kinase C binding"/>
    <property type="evidence" value="ECO:0007669"/>
    <property type="project" value="TreeGrafter"/>
</dbReference>
<comment type="similarity">
    <text evidence="3">Belongs to the CAVIN family.</text>
</comment>
<dbReference type="Pfam" id="PF15237">
    <property type="entry name" value="PTRF_SDPR"/>
    <property type="match status" value="1"/>
</dbReference>
<reference evidence="7" key="1">
    <citation type="submission" date="2025-08" db="UniProtKB">
        <authorList>
            <consortium name="Ensembl"/>
        </authorList>
    </citation>
    <scope>IDENTIFICATION</scope>
</reference>
<feature type="compositionally biased region" description="Basic and acidic residues" evidence="6">
    <location>
        <begin position="358"/>
        <end position="374"/>
    </location>
</feature>
<dbReference type="PANTHER" id="PTHR15240:SF1">
    <property type="entry name" value="CAVEOLAE-ASSOCIATED PROTEIN 2"/>
    <property type="match status" value="1"/>
</dbReference>
<dbReference type="PANTHER" id="PTHR15240">
    <property type="entry name" value="CAVIN"/>
    <property type="match status" value="1"/>
</dbReference>
<evidence type="ECO:0000256" key="1">
    <source>
        <dbReference type="ARBA" id="ARBA00004345"/>
    </source>
</evidence>
<evidence type="ECO:0000313" key="7">
    <source>
        <dbReference type="Ensembl" id="ENSMMOP00000027916.1"/>
    </source>
</evidence>